<sequence length="293" mass="32712">MRKQTLSIFSIIALTLIMFTANAQQGIQLPQPSPSAKLTQSVGLSTIEVEYSRPGAKGREIFGSLVPYDQIWRTGANASTKITLSDDFTFEGKEIPAGKYSLYTIPGKDSWDIIIHRNLELWGSGGYDESDDLVRFSVKPTSSKTFFETLTIEFSNLGFADAMMDIKWGNTVVSFKISTEVDSKVMAQINEKVINAEGDIDASLYAAAANYYLMADKDDMDQAIEWVNKALEANPKAFWLMHNKAKMQAKNGDYKAAIETAEKSMELAKENPNGDFGYIKNNQDAIKKWKEMM</sequence>
<dbReference type="RefSeq" id="WP_266058773.1">
    <property type="nucleotide sequence ID" value="NZ_JAPFQN010000014.1"/>
</dbReference>
<dbReference type="SUPFAM" id="SSF48452">
    <property type="entry name" value="TPR-like"/>
    <property type="match status" value="1"/>
</dbReference>
<evidence type="ECO:0000256" key="1">
    <source>
        <dbReference type="SAM" id="SignalP"/>
    </source>
</evidence>
<dbReference type="EMBL" id="JAPFQN010000014">
    <property type="protein sequence ID" value="MCX2746083.1"/>
    <property type="molecule type" value="Genomic_DNA"/>
</dbReference>
<organism evidence="2 3">
    <name type="scientific">Mangrovivirga halotolerans</name>
    <dbReference type="NCBI Taxonomy" id="2993936"/>
    <lineage>
        <taxon>Bacteria</taxon>
        <taxon>Pseudomonadati</taxon>
        <taxon>Bacteroidota</taxon>
        <taxon>Cytophagia</taxon>
        <taxon>Cytophagales</taxon>
        <taxon>Mangrovivirgaceae</taxon>
        <taxon>Mangrovivirga</taxon>
    </lineage>
</organism>
<proteinExistence type="predicted"/>
<dbReference type="Gene3D" id="1.25.40.10">
    <property type="entry name" value="Tetratricopeptide repeat domain"/>
    <property type="match status" value="1"/>
</dbReference>
<dbReference type="InterPro" id="IPR011990">
    <property type="entry name" value="TPR-like_helical_dom_sf"/>
</dbReference>
<comment type="caution">
    <text evidence="2">The sequence shown here is derived from an EMBL/GenBank/DDBJ whole genome shotgun (WGS) entry which is preliminary data.</text>
</comment>
<dbReference type="Proteomes" id="UP001209885">
    <property type="component" value="Unassembled WGS sequence"/>
</dbReference>
<feature type="chain" id="PRO_5046389337" evidence="1">
    <location>
        <begin position="24"/>
        <end position="293"/>
    </location>
</feature>
<dbReference type="Pfam" id="PF11138">
    <property type="entry name" value="DUF2911"/>
    <property type="match status" value="1"/>
</dbReference>
<accession>A0ABT3RXJ6</accession>
<keyword evidence="3" id="KW-1185">Reference proteome</keyword>
<name>A0ABT3RXJ6_9BACT</name>
<evidence type="ECO:0000313" key="2">
    <source>
        <dbReference type="EMBL" id="MCX2746083.1"/>
    </source>
</evidence>
<protein>
    <submittedName>
        <fullName evidence="2">DUF2911 domain-containing protein</fullName>
    </submittedName>
</protein>
<feature type="signal peptide" evidence="1">
    <location>
        <begin position="1"/>
        <end position="23"/>
    </location>
</feature>
<dbReference type="InterPro" id="IPR021314">
    <property type="entry name" value="DUF2911"/>
</dbReference>
<evidence type="ECO:0000313" key="3">
    <source>
        <dbReference type="Proteomes" id="UP001209885"/>
    </source>
</evidence>
<gene>
    <name evidence="2" type="ORF">OO013_19550</name>
</gene>
<reference evidence="2 3" key="1">
    <citation type="submission" date="2022-11" db="EMBL/GenBank/DDBJ databases">
        <title>The characterization of three novel Bacteroidetes species and genomic analysis of their roles in tidal elemental geochemical cycles.</title>
        <authorList>
            <person name="Ma K."/>
        </authorList>
    </citation>
    <scope>NUCLEOTIDE SEQUENCE [LARGE SCALE GENOMIC DNA]</scope>
    <source>
        <strain evidence="2 3">M17</strain>
    </source>
</reference>
<keyword evidence="1" id="KW-0732">Signal</keyword>